<dbReference type="GO" id="GO:0043115">
    <property type="term" value="F:precorrin-2 dehydrogenase activity"/>
    <property type="evidence" value="ECO:0007669"/>
    <property type="project" value="UniProtKB-EC"/>
</dbReference>
<gene>
    <name evidence="9" type="ORF">GT360_07020</name>
</gene>
<dbReference type="KEGG" id="vas:GT360_07020"/>
<accession>A0A7Z2T2V9</accession>
<keyword evidence="4" id="KW-0520">NAD</keyword>
<dbReference type="EC" id="1.3.1.76" evidence="2"/>
<keyword evidence="5" id="KW-0627">Porphyrin biosynthesis</keyword>
<comment type="pathway">
    <text evidence="1">Porphyrin-containing compound metabolism; siroheme biosynthesis; sirohydrochlorin from precorrin-2: step 1/1.</text>
</comment>
<proteinExistence type="predicted"/>
<evidence type="ECO:0000313" key="10">
    <source>
        <dbReference type="Proteomes" id="UP000464262"/>
    </source>
</evidence>
<dbReference type="Gene3D" id="1.10.8.210">
    <property type="entry name" value="Sirohaem synthase, dimerisation domain"/>
    <property type="match status" value="1"/>
</dbReference>
<evidence type="ECO:0000256" key="4">
    <source>
        <dbReference type="ARBA" id="ARBA00023027"/>
    </source>
</evidence>
<dbReference type="SUPFAM" id="SSF51735">
    <property type="entry name" value="NAD(P)-binding Rossmann-fold domains"/>
    <property type="match status" value="1"/>
</dbReference>
<protein>
    <recommendedName>
        <fullName evidence="2">precorrin-2 dehydrogenase</fullName>
        <ecNumber evidence="2">1.3.1.76</ecNumber>
    </recommendedName>
</protein>
<dbReference type="Proteomes" id="UP000464262">
    <property type="component" value="Chromosome 1"/>
</dbReference>
<dbReference type="NCBIfam" id="TIGR01470">
    <property type="entry name" value="cysG_Nterm"/>
    <property type="match status" value="1"/>
</dbReference>
<evidence type="ECO:0000256" key="5">
    <source>
        <dbReference type="ARBA" id="ARBA00023244"/>
    </source>
</evidence>
<sequence length="309" mass="34653">MQYFPLFMKLTDKPVLVVGGGEVACRKVEALIKANARVTIISPHLDEYLANCVEKGLCYWVEDTYKSEYLSSDLIQVWATTDSNEINHAIYHDAKQLSLMVNVVDDQPYCDFITPSMITRGKIQIAVSSGGASPVLVRNIRQTLESHLPQNMGLLADFAASKRDDIKSKLPSVDLRRVFWERFFAIPEVMAATTCESLDVAYEKLFEGGIDKRGSLTLIQLPKAVDLLTLRSLQALQKGELVLYPADCDYSFVDIARRDAERAQYTDIANLLESISLSKESNICVYLSDAEMEKHLAIFEGARLLYNGH</sequence>
<dbReference type="InterPro" id="IPR019478">
    <property type="entry name" value="Sirohaem_synthase_dimer_dom"/>
</dbReference>
<dbReference type="InterPro" id="IPR036291">
    <property type="entry name" value="NAD(P)-bd_dom_sf"/>
</dbReference>
<dbReference type="InterPro" id="IPR006367">
    <property type="entry name" value="Sirohaem_synthase_N"/>
</dbReference>
<feature type="domain" description="Sirohaem synthase dimerisation" evidence="7">
    <location>
        <begin position="152"/>
        <end position="194"/>
    </location>
</feature>
<dbReference type="Pfam" id="PF14824">
    <property type="entry name" value="Sirohm_synth_M"/>
    <property type="match status" value="1"/>
</dbReference>
<keyword evidence="10" id="KW-1185">Reference proteome</keyword>
<evidence type="ECO:0000259" key="7">
    <source>
        <dbReference type="Pfam" id="PF10414"/>
    </source>
</evidence>
<dbReference type="UniPathway" id="UPA00262">
    <property type="reaction ID" value="UER00222"/>
</dbReference>
<evidence type="ECO:0000259" key="8">
    <source>
        <dbReference type="Pfam" id="PF14824"/>
    </source>
</evidence>
<dbReference type="InterPro" id="IPR028161">
    <property type="entry name" value="Met8-like"/>
</dbReference>
<evidence type="ECO:0000256" key="6">
    <source>
        <dbReference type="ARBA" id="ARBA00047561"/>
    </source>
</evidence>
<dbReference type="GO" id="GO:0019354">
    <property type="term" value="P:siroheme biosynthetic process"/>
    <property type="evidence" value="ECO:0007669"/>
    <property type="project" value="UniProtKB-UniPathway"/>
</dbReference>
<dbReference type="EMBL" id="CP047475">
    <property type="protein sequence ID" value="QIA63281.1"/>
    <property type="molecule type" value="Genomic_DNA"/>
</dbReference>
<dbReference type="RefSeq" id="WP_164648183.1">
    <property type="nucleotide sequence ID" value="NZ_CP047475.1"/>
</dbReference>
<evidence type="ECO:0000313" key="9">
    <source>
        <dbReference type="EMBL" id="QIA63281.1"/>
    </source>
</evidence>
<keyword evidence="3" id="KW-0560">Oxidoreductase</keyword>
<dbReference type="InterPro" id="IPR037115">
    <property type="entry name" value="Sirohaem_synt_dimer_dom_sf"/>
</dbReference>
<evidence type="ECO:0000256" key="1">
    <source>
        <dbReference type="ARBA" id="ARBA00005010"/>
    </source>
</evidence>
<name>A0A7Z2T2V9_9VIBR</name>
<feature type="domain" description="Siroheme synthase central" evidence="8">
    <location>
        <begin position="120"/>
        <end position="147"/>
    </location>
</feature>
<dbReference type="SUPFAM" id="SSF75615">
    <property type="entry name" value="Siroheme synthase middle domains-like"/>
    <property type="match status" value="1"/>
</dbReference>
<organism evidence="9 10">
    <name type="scientific">Vibrio astriarenae</name>
    <dbReference type="NCBI Taxonomy" id="1481923"/>
    <lineage>
        <taxon>Bacteria</taxon>
        <taxon>Pseudomonadati</taxon>
        <taxon>Pseudomonadota</taxon>
        <taxon>Gammaproteobacteria</taxon>
        <taxon>Vibrionales</taxon>
        <taxon>Vibrionaceae</taxon>
        <taxon>Vibrio</taxon>
    </lineage>
</organism>
<evidence type="ECO:0000256" key="3">
    <source>
        <dbReference type="ARBA" id="ARBA00023002"/>
    </source>
</evidence>
<dbReference type="Pfam" id="PF10414">
    <property type="entry name" value="CysG_dimeriser"/>
    <property type="match status" value="1"/>
</dbReference>
<evidence type="ECO:0000256" key="2">
    <source>
        <dbReference type="ARBA" id="ARBA00012400"/>
    </source>
</evidence>
<comment type="catalytic activity">
    <reaction evidence="6">
        <text>precorrin-2 + NAD(+) = sirohydrochlorin + NADH + 2 H(+)</text>
        <dbReference type="Rhea" id="RHEA:15613"/>
        <dbReference type="ChEBI" id="CHEBI:15378"/>
        <dbReference type="ChEBI" id="CHEBI:57540"/>
        <dbReference type="ChEBI" id="CHEBI:57945"/>
        <dbReference type="ChEBI" id="CHEBI:58351"/>
        <dbReference type="ChEBI" id="CHEBI:58827"/>
        <dbReference type="EC" id="1.3.1.76"/>
    </reaction>
</comment>
<dbReference type="GO" id="GO:0004325">
    <property type="term" value="F:ferrochelatase activity"/>
    <property type="evidence" value="ECO:0007669"/>
    <property type="project" value="InterPro"/>
</dbReference>
<dbReference type="PANTHER" id="PTHR35330:SF1">
    <property type="entry name" value="SIROHEME BIOSYNTHESIS PROTEIN MET8"/>
    <property type="match status" value="1"/>
</dbReference>
<dbReference type="InterPro" id="IPR028281">
    <property type="entry name" value="Sirohaem_synthase_central"/>
</dbReference>
<dbReference type="Gene3D" id="3.40.50.720">
    <property type="entry name" value="NAD(P)-binding Rossmann-like Domain"/>
    <property type="match status" value="1"/>
</dbReference>
<reference evidence="9 10" key="1">
    <citation type="submission" date="2020-01" db="EMBL/GenBank/DDBJ databases">
        <title>Whole genome and functional gene identification of agarase of Vibrio HN897.</title>
        <authorList>
            <person name="Liu Y."/>
            <person name="Zhao Z."/>
        </authorList>
    </citation>
    <scope>NUCLEOTIDE SEQUENCE [LARGE SCALE GENOMIC DNA]</scope>
    <source>
        <strain evidence="9 10">HN897</strain>
    </source>
</reference>
<dbReference type="Gene3D" id="3.30.160.110">
    <property type="entry name" value="Siroheme synthase, domain 2"/>
    <property type="match status" value="1"/>
</dbReference>
<dbReference type="AlphaFoldDB" id="A0A7Z2T2V9"/>
<dbReference type="PANTHER" id="PTHR35330">
    <property type="entry name" value="SIROHEME BIOSYNTHESIS PROTEIN MET8"/>
    <property type="match status" value="1"/>
</dbReference>
<dbReference type="Pfam" id="PF13241">
    <property type="entry name" value="NAD_binding_7"/>
    <property type="match status" value="1"/>
</dbReference>